<dbReference type="GO" id="GO:0016020">
    <property type="term" value="C:membrane"/>
    <property type="evidence" value="ECO:0007669"/>
    <property type="project" value="UniProtKB-SubCell"/>
</dbReference>
<accession>A0A0M2R7X4</accession>
<dbReference type="OrthoDB" id="9795133at2"/>
<dbReference type="GO" id="GO:0000155">
    <property type="term" value="F:phosphorelay sensor kinase activity"/>
    <property type="evidence" value="ECO:0007669"/>
    <property type="project" value="InterPro"/>
</dbReference>
<dbReference type="Gene3D" id="3.30.565.10">
    <property type="entry name" value="Histidine kinase-like ATPase, C-terminal domain"/>
    <property type="match status" value="1"/>
</dbReference>
<reference evidence="13 14" key="1">
    <citation type="submission" date="2015-03" db="EMBL/GenBank/DDBJ databases">
        <title>Genome sequence of Kiloniella sp. P1-1, isolated from the gut microflora of Pacific white shrimp, Penaeus vannamei.</title>
        <authorList>
            <person name="Shao Z."/>
            <person name="Wang L."/>
            <person name="Li X."/>
        </authorList>
    </citation>
    <scope>NUCLEOTIDE SEQUENCE [LARGE SCALE GENOMIC DNA]</scope>
    <source>
        <strain evidence="13 14">P1-1</strain>
    </source>
</reference>
<dbReference type="PROSITE" id="PS50109">
    <property type="entry name" value="HIS_KIN"/>
    <property type="match status" value="1"/>
</dbReference>
<keyword evidence="7 13" id="KW-0418">Kinase</keyword>
<comment type="subcellular location">
    <subcellularLocation>
        <location evidence="2">Membrane</location>
    </subcellularLocation>
</comment>
<dbReference type="InterPro" id="IPR003594">
    <property type="entry name" value="HATPase_dom"/>
</dbReference>
<dbReference type="PANTHER" id="PTHR43304:SF1">
    <property type="entry name" value="PAC DOMAIN-CONTAINING PROTEIN"/>
    <property type="match status" value="1"/>
</dbReference>
<dbReference type="RefSeq" id="WP_046504444.1">
    <property type="nucleotide sequence ID" value="NZ_LANI01000003.1"/>
</dbReference>
<keyword evidence="6 10" id="KW-0812">Transmembrane</keyword>
<evidence type="ECO:0000256" key="5">
    <source>
        <dbReference type="ARBA" id="ARBA00022679"/>
    </source>
</evidence>
<feature type="transmembrane region" description="Helical" evidence="10">
    <location>
        <begin position="26"/>
        <end position="46"/>
    </location>
</feature>
<dbReference type="InterPro" id="IPR036097">
    <property type="entry name" value="HisK_dim/P_sf"/>
</dbReference>
<evidence type="ECO:0000259" key="11">
    <source>
        <dbReference type="PROSITE" id="PS50109"/>
    </source>
</evidence>
<evidence type="ECO:0000256" key="7">
    <source>
        <dbReference type="ARBA" id="ARBA00022777"/>
    </source>
</evidence>
<evidence type="ECO:0000313" key="14">
    <source>
        <dbReference type="Proteomes" id="UP000034491"/>
    </source>
</evidence>
<dbReference type="InterPro" id="IPR036890">
    <property type="entry name" value="HATPase_C_sf"/>
</dbReference>
<dbReference type="InterPro" id="IPR006189">
    <property type="entry name" value="CHASE_dom"/>
</dbReference>
<proteinExistence type="predicted"/>
<sequence>MAEVNKADSLETEERSQLVRRGSLHWVHWLVVFLSIILTVGAWYIASEQVAQKNQEKFQRQAEQVIGLVEERMHLYENALWGGVAFLDANRGKTNYSQWLIYASSLDLDQVYPGINGIGVIYNIKPAQLEDYLAEERKLRPDYGLHPAHKEKEYWPITYIEPSKNNAKAVGLDMAFENNRYSAIQKARDTGKAQITGPIVLVQDAKKTPGFLFYTPFYKEGKKPETIDDRRADIVGVTYAPFIMSKLMLGTLASENRQVRIKISDNETLLYADDDQGANAANPRDDNPLFVKNVGVEMYGRTWLFNIESGLSFREDPSNDQPSWILIGGLVIDSMLLALFVFLTRVNRKALAYADKMTAALRDESQRLIKTNHDLEQFAYVASHDLKAPLNSINQVVSWIEEDCRDLLPEKSKEHIGMVKGRCQRMMTLLKDLLDYSKVGRFEYSSEPVSLRQISNDILVLHGKDQKFSCEVPDITINIPRVPLDIVLRNLISNSIKHHDKENGIIKIIYEERDHGHFIRVEDDGPGIPDDMHSKALEMFQTLQPRDKVEGSGMGLAMVKKIVEHHKGTFQLEENRERGTCYIIFWPFE</sequence>
<evidence type="ECO:0000256" key="3">
    <source>
        <dbReference type="ARBA" id="ARBA00012438"/>
    </source>
</evidence>
<keyword evidence="4" id="KW-0597">Phosphoprotein</keyword>
<dbReference type="STRING" id="1549748.WH95_06365"/>
<evidence type="ECO:0000256" key="4">
    <source>
        <dbReference type="ARBA" id="ARBA00022553"/>
    </source>
</evidence>
<dbReference type="InterPro" id="IPR042240">
    <property type="entry name" value="CHASE_sf"/>
</dbReference>
<dbReference type="CDD" id="cd00082">
    <property type="entry name" value="HisKA"/>
    <property type="match status" value="1"/>
</dbReference>
<dbReference type="Gene3D" id="3.30.450.350">
    <property type="entry name" value="CHASE domain"/>
    <property type="match status" value="1"/>
</dbReference>
<evidence type="ECO:0000259" key="12">
    <source>
        <dbReference type="PROSITE" id="PS50839"/>
    </source>
</evidence>
<feature type="domain" description="Histidine kinase" evidence="11">
    <location>
        <begin position="381"/>
        <end position="589"/>
    </location>
</feature>
<dbReference type="PANTHER" id="PTHR43304">
    <property type="entry name" value="PHYTOCHROME-LIKE PROTEIN CPH1"/>
    <property type="match status" value="1"/>
</dbReference>
<evidence type="ECO:0000256" key="1">
    <source>
        <dbReference type="ARBA" id="ARBA00000085"/>
    </source>
</evidence>
<dbReference type="PATRIC" id="fig|1549748.8.peg.2770"/>
<name>A0A0M2R7X4_9PROT</name>
<evidence type="ECO:0000256" key="9">
    <source>
        <dbReference type="ARBA" id="ARBA00023136"/>
    </source>
</evidence>
<dbReference type="InterPro" id="IPR004358">
    <property type="entry name" value="Sig_transdc_His_kin-like_C"/>
</dbReference>
<keyword evidence="5" id="KW-0808">Transferase</keyword>
<dbReference type="InterPro" id="IPR003661">
    <property type="entry name" value="HisK_dim/P_dom"/>
</dbReference>
<protein>
    <recommendedName>
        <fullName evidence="3">histidine kinase</fullName>
        <ecNumber evidence="3">2.7.13.3</ecNumber>
    </recommendedName>
</protein>
<dbReference type="PRINTS" id="PR00344">
    <property type="entry name" value="BCTRLSENSOR"/>
</dbReference>
<evidence type="ECO:0000256" key="2">
    <source>
        <dbReference type="ARBA" id="ARBA00004370"/>
    </source>
</evidence>
<feature type="domain" description="CHASE" evidence="12">
    <location>
        <begin position="145"/>
        <end position="248"/>
    </location>
</feature>
<dbReference type="SUPFAM" id="SSF55874">
    <property type="entry name" value="ATPase domain of HSP90 chaperone/DNA topoisomerase II/histidine kinase"/>
    <property type="match status" value="1"/>
</dbReference>
<evidence type="ECO:0000256" key="8">
    <source>
        <dbReference type="ARBA" id="ARBA00022989"/>
    </source>
</evidence>
<evidence type="ECO:0000256" key="6">
    <source>
        <dbReference type="ARBA" id="ARBA00022692"/>
    </source>
</evidence>
<dbReference type="EC" id="2.7.13.3" evidence="3"/>
<dbReference type="Pfam" id="PF03924">
    <property type="entry name" value="CHASE"/>
    <property type="match status" value="1"/>
</dbReference>
<dbReference type="SMART" id="SM01079">
    <property type="entry name" value="CHASE"/>
    <property type="match status" value="1"/>
</dbReference>
<dbReference type="EMBL" id="LANI01000003">
    <property type="protein sequence ID" value="KKJ78022.1"/>
    <property type="molecule type" value="Genomic_DNA"/>
</dbReference>
<dbReference type="SUPFAM" id="SSF47384">
    <property type="entry name" value="Homodimeric domain of signal transducing histidine kinase"/>
    <property type="match status" value="1"/>
</dbReference>
<evidence type="ECO:0000256" key="10">
    <source>
        <dbReference type="SAM" id="Phobius"/>
    </source>
</evidence>
<dbReference type="Proteomes" id="UP000034491">
    <property type="component" value="Unassembled WGS sequence"/>
</dbReference>
<keyword evidence="9 10" id="KW-0472">Membrane</keyword>
<dbReference type="Pfam" id="PF00512">
    <property type="entry name" value="HisKA"/>
    <property type="match status" value="1"/>
</dbReference>
<gene>
    <name evidence="13" type="ORF">WH95_06365</name>
</gene>
<evidence type="ECO:0000313" key="13">
    <source>
        <dbReference type="EMBL" id="KKJ78022.1"/>
    </source>
</evidence>
<keyword evidence="8 10" id="KW-1133">Transmembrane helix</keyword>
<comment type="catalytic activity">
    <reaction evidence="1">
        <text>ATP + protein L-histidine = ADP + protein N-phospho-L-histidine.</text>
        <dbReference type="EC" id="2.7.13.3"/>
    </reaction>
</comment>
<dbReference type="Gene3D" id="1.10.287.130">
    <property type="match status" value="1"/>
</dbReference>
<feature type="transmembrane region" description="Helical" evidence="10">
    <location>
        <begin position="324"/>
        <end position="343"/>
    </location>
</feature>
<dbReference type="InterPro" id="IPR005467">
    <property type="entry name" value="His_kinase_dom"/>
</dbReference>
<comment type="caution">
    <text evidence="13">The sequence shown here is derived from an EMBL/GenBank/DDBJ whole genome shotgun (WGS) entry which is preliminary data.</text>
</comment>
<dbReference type="SMART" id="SM00388">
    <property type="entry name" value="HisKA"/>
    <property type="match status" value="1"/>
</dbReference>
<dbReference type="CDD" id="cd00075">
    <property type="entry name" value="HATPase"/>
    <property type="match status" value="1"/>
</dbReference>
<dbReference type="InterPro" id="IPR052162">
    <property type="entry name" value="Sensor_kinase/Photoreceptor"/>
</dbReference>
<dbReference type="Pfam" id="PF02518">
    <property type="entry name" value="HATPase_c"/>
    <property type="match status" value="1"/>
</dbReference>
<dbReference type="PROSITE" id="PS50839">
    <property type="entry name" value="CHASE"/>
    <property type="match status" value="1"/>
</dbReference>
<organism evidence="13 14">
    <name type="scientific">Kiloniella litopenaei</name>
    <dbReference type="NCBI Taxonomy" id="1549748"/>
    <lineage>
        <taxon>Bacteria</taxon>
        <taxon>Pseudomonadati</taxon>
        <taxon>Pseudomonadota</taxon>
        <taxon>Alphaproteobacteria</taxon>
        <taxon>Rhodospirillales</taxon>
        <taxon>Kiloniellaceae</taxon>
        <taxon>Kiloniella</taxon>
    </lineage>
</organism>
<keyword evidence="14" id="KW-1185">Reference proteome</keyword>
<dbReference type="AlphaFoldDB" id="A0A0M2R7X4"/>
<dbReference type="SMART" id="SM00387">
    <property type="entry name" value="HATPase_c"/>
    <property type="match status" value="1"/>
</dbReference>